<keyword evidence="7" id="KW-1185">Reference proteome</keyword>
<feature type="domain" description="Glycosyltransferase 2-like" evidence="5">
    <location>
        <begin position="40"/>
        <end position="173"/>
    </location>
</feature>
<feature type="transmembrane region" description="Helical" evidence="4">
    <location>
        <begin position="339"/>
        <end position="362"/>
    </location>
</feature>
<protein>
    <submittedName>
        <fullName evidence="6">Glycosyltransferase, catalytic subunit of cellulose synthase and poly-beta-1,6-N-acetylglucosamine synthase</fullName>
    </submittedName>
</protein>
<dbReference type="GO" id="GO:0016757">
    <property type="term" value="F:glycosyltransferase activity"/>
    <property type="evidence" value="ECO:0007669"/>
    <property type="project" value="UniProtKB-KW"/>
</dbReference>
<dbReference type="InterPro" id="IPR001173">
    <property type="entry name" value="Glyco_trans_2-like"/>
</dbReference>
<dbReference type="Gene3D" id="3.90.550.10">
    <property type="entry name" value="Spore Coat Polysaccharide Biosynthesis Protein SpsA, Chain A"/>
    <property type="match status" value="1"/>
</dbReference>
<keyword evidence="2" id="KW-0328">Glycosyltransferase</keyword>
<evidence type="ECO:0000259" key="5">
    <source>
        <dbReference type="Pfam" id="PF00535"/>
    </source>
</evidence>
<dbReference type="OrthoDB" id="9805625at2"/>
<feature type="transmembrane region" description="Helical" evidence="4">
    <location>
        <begin position="282"/>
        <end position="302"/>
    </location>
</feature>
<organism evidence="6 7">
    <name type="scientific">Lutibacter flavus</name>
    <dbReference type="NCBI Taxonomy" id="691689"/>
    <lineage>
        <taxon>Bacteria</taxon>
        <taxon>Pseudomonadati</taxon>
        <taxon>Bacteroidota</taxon>
        <taxon>Flavobacteriia</taxon>
        <taxon>Flavobacteriales</taxon>
        <taxon>Flavobacteriaceae</taxon>
        <taxon>Lutibacter</taxon>
    </lineage>
</organism>
<dbReference type="PANTHER" id="PTHR43630:SF1">
    <property type="entry name" value="POLY-BETA-1,6-N-ACETYL-D-GLUCOSAMINE SYNTHASE"/>
    <property type="match status" value="1"/>
</dbReference>
<dbReference type="SUPFAM" id="SSF53448">
    <property type="entry name" value="Nucleotide-diphospho-sugar transferases"/>
    <property type="match status" value="1"/>
</dbReference>
<evidence type="ECO:0000256" key="3">
    <source>
        <dbReference type="ARBA" id="ARBA00022679"/>
    </source>
</evidence>
<feature type="transmembrane region" description="Helical" evidence="4">
    <location>
        <begin position="6"/>
        <end position="22"/>
    </location>
</feature>
<evidence type="ECO:0000256" key="2">
    <source>
        <dbReference type="ARBA" id="ARBA00022676"/>
    </source>
</evidence>
<name>A0A238ZCX6_9FLAO</name>
<dbReference type="Pfam" id="PF00535">
    <property type="entry name" value="Glycos_transf_2"/>
    <property type="match status" value="1"/>
</dbReference>
<reference evidence="7" key="1">
    <citation type="submission" date="2017-06" db="EMBL/GenBank/DDBJ databases">
        <authorList>
            <person name="Varghese N."/>
            <person name="Submissions S."/>
        </authorList>
    </citation>
    <scope>NUCLEOTIDE SEQUENCE [LARGE SCALE GENOMIC DNA]</scope>
    <source>
        <strain evidence="7">DSM 27993</strain>
    </source>
</reference>
<evidence type="ECO:0000256" key="4">
    <source>
        <dbReference type="SAM" id="Phobius"/>
    </source>
</evidence>
<keyword evidence="3 6" id="KW-0808">Transferase</keyword>
<keyword evidence="4" id="KW-0812">Transmembrane</keyword>
<dbReference type="Proteomes" id="UP000198412">
    <property type="component" value="Unassembled WGS sequence"/>
</dbReference>
<keyword evidence="4" id="KW-1133">Transmembrane helix</keyword>
<dbReference type="CDD" id="cd04192">
    <property type="entry name" value="GT_2_like_e"/>
    <property type="match status" value="1"/>
</dbReference>
<comment type="similarity">
    <text evidence="1">Belongs to the glycosyltransferase 2 family.</text>
</comment>
<keyword evidence="4" id="KW-0472">Membrane</keyword>
<gene>
    <name evidence="6" type="ORF">SAMN04488111_3218</name>
</gene>
<dbReference type="InterPro" id="IPR029044">
    <property type="entry name" value="Nucleotide-diphossugar_trans"/>
</dbReference>
<accession>A0A238ZCX6</accession>
<evidence type="ECO:0000313" key="6">
    <source>
        <dbReference type="EMBL" id="SNR80811.1"/>
    </source>
</evidence>
<dbReference type="AlphaFoldDB" id="A0A238ZCX6"/>
<evidence type="ECO:0000313" key="7">
    <source>
        <dbReference type="Proteomes" id="UP000198412"/>
    </source>
</evidence>
<proteinExistence type="inferred from homology"/>
<dbReference type="EMBL" id="FZNX01000006">
    <property type="protein sequence ID" value="SNR80811.1"/>
    <property type="molecule type" value="Genomic_DNA"/>
</dbReference>
<sequence length="374" mass="43197">MIIAFIITFFYAALIIFFIIGFDKIETIKNKNIAPKNTFSIIIPFRNEAHNIPNLLKSLSLINYPKNLFEILLVNDASKDDYNSIIEHYKLHNPTLKLIQIENERTTNSPKKDAINSAIKIANRDWIITTDADCEVPKNWLFIFNQFIEEKKPLFISAPVKFKTKKGLLFHFQNLNFISLIGSTIGGFGIKKPFMCNGANLCYHKNTFFELNGFEGNSAIASGDDIFLLEKMLQLLPEKVAYLKSNEATVKTSSEKTWKLFFNQQIRWASKTTAYTSSFSKIVAATVFLENLMLILLGILLIFQPSYWSVFLILLVLKTIVDLILIIKSTRFLKSNLSLRYYLITCVFYPFYIAFISFSTLFKTYQWKGRTFKK</sequence>
<evidence type="ECO:0000256" key="1">
    <source>
        <dbReference type="ARBA" id="ARBA00006739"/>
    </source>
</evidence>
<dbReference type="PANTHER" id="PTHR43630">
    <property type="entry name" value="POLY-BETA-1,6-N-ACETYL-D-GLUCOSAMINE SYNTHASE"/>
    <property type="match status" value="1"/>
</dbReference>
<dbReference type="RefSeq" id="WP_089379470.1">
    <property type="nucleotide sequence ID" value="NZ_FZNX01000006.1"/>
</dbReference>
<feature type="transmembrane region" description="Helical" evidence="4">
    <location>
        <begin position="308"/>
        <end position="327"/>
    </location>
</feature>